<dbReference type="Proteomes" id="UP000824261">
    <property type="component" value="Unassembled WGS sequence"/>
</dbReference>
<reference evidence="2" key="2">
    <citation type="journal article" date="2021" name="PeerJ">
        <title>Extensive microbial diversity within the chicken gut microbiome revealed by metagenomics and culture.</title>
        <authorList>
            <person name="Gilroy R."/>
            <person name="Ravi A."/>
            <person name="Getino M."/>
            <person name="Pursley I."/>
            <person name="Horton D.L."/>
            <person name="Alikhan N.F."/>
            <person name="Baker D."/>
            <person name="Gharbi K."/>
            <person name="Hall N."/>
            <person name="Watson M."/>
            <person name="Adriaenssens E.M."/>
            <person name="Foster-Nyarko E."/>
            <person name="Jarju S."/>
            <person name="Secka A."/>
            <person name="Antonio M."/>
            <person name="Oren A."/>
            <person name="Chaudhuri R.R."/>
            <person name="La Ragione R."/>
            <person name="Hildebrand F."/>
            <person name="Pallen M.J."/>
        </authorList>
    </citation>
    <scope>NUCLEOTIDE SEQUENCE</scope>
    <source>
        <strain evidence="2">ChiGjej1B1-2707</strain>
    </source>
</reference>
<name>A0A9D0ZZ78_9ACTN</name>
<organism evidence="2 3">
    <name type="scientific">Candidatus Aveggerthella stercoripullorum</name>
    <dbReference type="NCBI Taxonomy" id="2840688"/>
    <lineage>
        <taxon>Bacteria</taxon>
        <taxon>Bacillati</taxon>
        <taxon>Actinomycetota</taxon>
        <taxon>Coriobacteriia</taxon>
        <taxon>Eggerthellales</taxon>
        <taxon>Eggerthellaceae</taxon>
        <taxon>Eggerthellaceae incertae sedis</taxon>
        <taxon>Candidatus Aveggerthella</taxon>
    </lineage>
</organism>
<gene>
    <name evidence="2" type="ORF">IAA69_01935</name>
</gene>
<feature type="transmembrane region" description="Helical" evidence="1">
    <location>
        <begin position="42"/>
        <end position="65"/>
    </location>
</feature>
<reference evidence="2" key="1">
    <citation type="submission" date="2020-10" db="EMBL/GenBank/DDBJ databases">
        <authorList>
            <person name="Gilroy R."/>
        </authorList>
    </citation>
    <scope>NUCLEOTIDE SEQUENCE</scope>
    <source>
        <strain evidence="2">ChiGjej1B1-2707</strain>
    </source>
</reference>
<evidence type="ECO:0000256" key="1">
    <source>
        <dbReference type="SAM" id="Phobius"/>
    </source>
</evidence>
<sequence>MAKSAPQRTVTAAERQARIARAQERERLEKERREKSSRLKKVFTIAVCAILALALSIPTMALVVMGGNG</sequence>
<keyword evidence="1" id="KW-0812">Transmembrane</keyword>
<accession>A0A9D0ZZ78</accession>
<evidence type="ECO:0000313" key="2">
    <source>
        <dbReference type="EMBL" id="HIR01017.1"/>
    </source>
</evidence>
<dbReference type="EMBL" id="DVGB01000024">
    <property type="protein sequence ID" value="HIR01017.1"/>
    <property type="molecule type" value="Genomic_DNA"/>
</dbReference>
<keyword evidence="1" id="KW-0472">Membrane</keyword>
<evidence type="ECO:0000313" key="3">
    <source>
        <dbReference type="Proteomes" id="UP000824261"/>
    </source>
</evidence>
<dbReference type="AlphaFoldDB" id="A0A9D0ZZ78"/>
<comment type="caution">
    <text evidence="2">The sequence shown here is derived from an EMBL/GenBank/DDBJ whole genome shotgun (WGS) entry which is preliminary data.</text>
</comment>
<keyword evidence="1" id="KW-1133">Transmembrane helix</keyword>
<protein>
    <submittedName>
        <fullName evidence="2">CASC3 protein CASC3</fullName>
    </submittedName>
</protein>
<proteinExistence type="predicted"/>